<evidence type="ECO:0000313" key="1">
    <source>
        <dbReference type="EMBL" id="GGY12998.1"/>
    </source>
</evidence>
<accession>A0ABQ2ZG53</accession>
<dbReference type="EMBL" id="BMUU01000001">
    <property type="protein sequence ID" value="GGY12998.1"/>
    <property type="molecule type" value="Genomic_DNA"/>
</dbReference>
<reference evidence="2" key="1">
    <citation type="journal article" date="2019" name="Int. J. Syst. Evol. Microbiol.">
        <title>The Global Catalogue of Microorganisms (GCM) 10K type strain sequencing project: providing services to taxonomists for standard genome sequencing and annotation.</title>
        <authorList>
            <consortium name="The Broad Institute Genomics Platform"/>
            <consortium name="The Broad Institute Genome Sequencing Center for Infectious Disease"/>
            <person name="Wu L."/>
            <person name="Ma J."/>
        </authorList>
    </citation>
    <scope>NUCLEOTIDE SEQUENCE [LARGE SCALE GENOMIC DNA]</scope>
    <source>
        <strain evidence="2">JCM 4594</strain>
    </source>
</reference>
<gene>
    <name evidence="1" type="ORF">GCM10010326_00160</name>
</gene>
<keyword evidence="2" id="KW-1185">Reference proteome</keyword>
<name>A0ABQ2ZG53_9ACTN</name>
<organism evidence="1 2">
    <name type="scientific">Streptomyces xanthochromogenes</name>
    <dbReference type="NCBI Taxonomy" id="67384"/>
    <lineage>
        <taxon>Bacteria</taxon>
        <taxon>Bacillati</taxon>
        <taxon>Actinomycetota</taxon>
        <taxon>Actinomycetes</taxon>
        <taxon>Kitasatosporales</taxon>
        <taxon>Streptomycetaceae</taxon>
        <taxon>Streptomyces</taxon>
    </lineage>
</organism>
<protein>
    <submittedName>
        <fullName evidence="1">Uncharacterized protein</fullName>
    </submittedName>
</protein>
<sequence>MLGGAVQIGAACQYVLESAGLVFVEPVGVAGDPAGHIPHRGLAAGWGLAREGFAEAVDVLADDLFLAAVAALADFFEETPGDGVAFGVPLVDIGLRGREC</sequence>
<dbReference type="Proteomes" id="UP000600946">
    <property type="component" value="Unassembled WGS sequence"/>
</dbReference>
<comment type="caution">
    <text evidence="1">The sequence shown here is derived from an EMBL/GenBank/DDBJ whole genome shotgun (WGS) entry which is preliminary data.</text>
</comment>
<evidence type="ECO:0000313" key="2">
    <source>
        <dbReference type="Proteomes" id="UP000600946"/>
    </source>
</evidence>
<proteinExistence type="predicted"/>